<dbReference type="Pfam" id="PF00205">
    <property type="entry name" value="TPP_enzyme_M"/>
    <property type="match status" value="1"/>
</dbReference>
<evidence type="ECO:0000256" key="9">
    <source>
        <dbReference type="ARBA" id="ARBA00048670"/>
    </source>
</evidence>
<keyword evidence="5" id="KW-0285">Flavoprotein</keyword>
<dbReference type="Proteomes" id="UP000235104">
    <property type="component" value="Unassembled WGS sequence"/>
</dbReference>
<evidence type="ECO:0000259" key="11">
    <source>
        <dbReference type="Pfam" id="PF00205"/>
    </source>
</evidence>
<dbReference type="Gene3D" id="3.40.50.970">
    <property type="match status" value="2"/>
</dbReference>
<keyword evidence="6" id="KW-0274">FAD</keyword>
<dbReference type="InterPro" id="IPR011766">
    <property type="entry name" value="TPP_enzyme_TPP-bd"/>
</dbReference>
<feature type="domain" description="Thiamine pyrophosphate enzyme TPP-binding" evidence="12">
    <location>
        <begin position="387"/>
        <end position="537"/>
    </location>
</feature>
<evidence type="ECO:0000256" key="1">
    <source>
        <dbReference type="ARBA" id="ARBA00004974"/>
    </source>
</evidence>
<dbReference type="PANTHER" id="PTHR18968:SF120">
    <property type="entry name" value="ACETOLACTATE SYNTHASE LARGE SUBUNIT"/>
    <property type="match status" value="1"/>
</dbReference>
<comment type="pathway">
    <text evidence="1">Amino-acid biosynthesis; L-isoleucine biosynthesis; L-isoleucine from 2-oxobutanoate: step 1/4.</text>
</comment>
<name>A0ABU9UHL2_9CORY</name>
<evidence type="ECO:0000256" key="4">
    <source>
        <dbReference type="ARBA" id="ARBA00013145"/>
    </source>
</evidence>
<evidence type="ECO:0000256" key="8">
    <source>
        <dbReference type="ARBA" id="ARBA00023304"/>
    </source>
</evidence>
<gene>
    <name evidence="14" type="ORF">CYJ44_006060</name>
</gene>
<accession>A0ABU9UHL2</accession>
<dbReference type="RefSeq" id="WP_101735952.1">
    <property type="nucleotide sequence ID" value="NZ_PKHR02000015.1"/>
</dbReference>
<proteinExistence type="inferred from homology"/>
<dbReference type="InterPro" id="IPR012000">
    <property type="entry name" value="Thiamin_PyroP_enz_cen_dom"/>
</dbReference>
<dbReference type="Pfam" id="PF02775">
    <property type="entry name" value="TPP_enzyme_C"/>
    <property type="match status" value="1"/>
</dbReference>
<dbReference type="SUPFAM" id="SSF52518">
    <property type="entry name" value="Thiamin diphosphate-binding fold (THDP-binding)"/>
    <property type="match status" value="2"/>
</dbReference>
<dbReference type="EMBL" id="PKHR02000015">
    <property type="protein sequence ID" value="MEM5985715.1"/>
    <property type="molecule type" value="Genomic_DNA"/>
</dbReference>
<evidence type="ECO:0000259" key="13">
    <source>
        <dbReference type="Pfam" id="PF02776"/>
    </source>
</evidence>
<dbReference type="InterPro" id="IPR029035">
    <property type="entry name" value="DHS-like_NAD/FAD-binding_dom"/>
</dbReference>
<evidence type="ECO:0000256" key="5">
    <source>
        <dbReference type="ARBA" id="ARBA00022630"/>
    </source>
</evidence>
<organism evidence="14 15">
    <name type="scientific">Corynebacterium hesseae</name>
    <dbReference type="NCBI Taxonomy" id="2913502"/>
    <lineage>
        <taxon>Bacteria</taxon>
        <taxon>Bacillati</taxon>
        <taxon>Actinomycetota</taxon>
        <taxon>Actinomycetes</taxon>
        <taxon>Mycobacteriales</taxon>
        <taxon>Corynebacteriaceae</taxon>
        <taxon>Corynebacterium</taxon>
    </lineage>
</organism>
<dbReference type="InterPro" id="IPR029061">
    <property type="entry name" value="THDP-binding"/>
</dbReference>
<keyword evidence="7 10" id="KW-0786">Thiamine pyrophosphate</keyword>
<keyword evidence="8" id="KW-0028">Amino-acid biosynthesis</keyword>
<keyword evidence="8" id="KW-0100">Branched-chain amino acid biosynthesis</keyword>
<dbReference type="EC" id="2.2.1.6" evidence="4"/>
<dbReference type="CDD" id="cd00568">
    <property type="entry name" value="TPP_enzymes"/>
    <property type="match status" value="1"/>
</dbReference>
<comment type="catalytic activity">
    <reaction evidence="9">
        <text>2 pyruvate + H(+) = (2S)-2-acetolactate + CO2</text>
        <dbReference type="Rhea" id="RHEA:25249"/>
        <dbReference type="ChEBI" id="CHEBI:15361"/>
        <dbReference type="ChEBI" id="CHEBI:15378"/>
        <dbReference type="ChEBI" id="CHEBI:16526"/>
        <dbReference type="ChEBI" id="CHEBI:58476"/>
        <dbReference type="EC" id="2.2.1.6"/>
    </reaction>
</comment>
<comment type="similarity">
    <text evidence="3 10">Belongs to the TPP enzyme family.</text>
</comment>
<evidence type="ECO:0000313" key="14">
    <source>
        <dbReference type="EMBL" id="MEM5985715.1"/>
    </source>
</evidence>
<evidence type="ECO:0000256" key="3">
    <source>
        <dbReference type="ARBA" id="ARBA00007812"/>
    </source>
</evidence>
<comment type="caution">
    <text evidence="14">The sequence shown here is derived from an EMBL/GenBank/DDBJ whole genome shotgun (WGS) entry which is preliminary data.</text>
</comment>
<evidence type="ECO:0000256" key="6">
    <source>
        <dbReference type="ARBA" id="ARBA00022827"/>
    </source>
</evidence>
<feature type="domain" description="Thiamine pyrophosphate enzyme N-terminal TPP-binding" evidence="13">
    <location>
        <begin position="4"/>
        <end position="117"/>
    </location>
</feature>
<evidence type="ECO:0000256" key="7">
    <source>
        <dbReference type="ARBA" id="ARBA00023052"/>
    </source>
</evidence>
<evidence type="ECO:0000256" key="2">
    <source>
        <dbReference type="ARBA" id="ARBA00005025"/>
    </source>
</evidence>
<protein>
    <recommendedName>
        <fullName evidence="4">acetolactate synthase</fullName>
        <ecNumber evidence="4">2.2.1.6</ecNumber>
    </recommendedName>
</protein>
<comment type="pathway">
    <text evidence="2">Amino-acid biosynthesis; L-valine biosynthesis; L-valine from pyruvate: step 1/4.</text>
</comment>
<dbReference type="CDD" id="cd07035">
    <property type="entry name" value="TPP_PYR_POX_like"/>
    <property type="match status" value="1"/>
</dbReference>
<dbReference type="InterPro" id="IPR045229">
    <property type="entry name" value="TPP_enz"/>
</dbReference>
<dbReference type="Pfam" id="PF02776">
    <property type="entry name" value="TPP_enzyme_N"/>
    <property type="match status" value="1"/>
</dbReference>
<feature type="domain" description="Thiamine pyrophosphate enzyme central" evidence="11">
    <location>
        <begin position="193"/>
        <end position="321"/>
    </location>
</feature>
<dbReference type="SUPFAM" id="SSF52467">
    <property type="entry name" value="DHS-like NAD/FAD-binding domain"/>
    <property type="match status" value="1"/>
</dbReference>
<keyword evidence="15" id="KW-1185">Reference proteome</keyword>
<dbReference type="InterPro" id="IPR012001">
    <property type="entry name" value="Thiamin_PyroP_enz_TPP-bd_dom"/>
</dbReference>
<dbReference type="Gene3D" id="3.40.50.1220">
    <property type="entry name" value="TPP-binding domain"/>
    <property type="match status" value="1"/>
</dbReference>
<sequence>MSHVGAAIAASLAAHNVPRAFLVPGESFLPVLDGLYDSPVEAIVCRHEGGATYMAEAHGKATGQPGVAMVTRGPGAANAYVGIHTAWQDATPLVLFVGLIPASDRDRESFQEFDPKAWFGTQAKQVFVLDDPERASRVVAEAFFQAQQGRPGPVIVGLPEDILHTEFTGTIHPPIPVAEGALSNDHLDLLSRELSRAERPLIFAGGPRWTPETAEKITRFAEEHRIPIIQDFRAADRVPFDSPANAGWLGYGRDPRAAQLLEDASLVIEVGAVLGDVPTDGYTLRQSPQARNIAINPDTSLRGHSVALLEHIVASPAALAEAVDRLTVEGTEQRGEWFDSAHANHLDFATLPEPADYRPGKEGTAHMEAILAALHEQLPKDSIYTFGAGNHCIWAQQFLRSSVYPSQFSVRNGSMGYSIPAAVSTKLQFPERTVVTIAGDGEYLMNGQELATALQYGAPFLIIVMSNGEFGTIRDHQKKHFPDRVSGTQLVNPDFAAVARGFGAHGELVTDDAQAPEAVARALHAIANDRVPALINVITDQEHSLPIPPTN</sequence>
<evidence type="ECO:0000259" key="12">
    <source>
        <dbReference type="Pfam" id="PF02775"/>
    </source>
</evidence>
<dbReference type="PANTHER" id="PTHR18968">
    <property type="entry name" value="THIAMINE PYROPHOSPHATE ENZYMES"/>
    <property type="match status" value="1"/>
</dbReference>
<dbReference type="NCBIfam" id="NF006052">
    <property type="entry name" value="PRK08199.1"/>
    <property type="match status" value="1"/>
</dbReference>
<reference evidence="14" key="1">
    <citation type="submission" date="2017-12" db="EMBL/GenBank/DDBJ databases">
        <authorList>
            <person name="Thomas-White K."/>
            <person name="Wolfe A.J."/>
        </authorList>
    </citation>
    <scope>NUCLEOTIDE SEQUENCE</scope>
    <source>
        <strain evidence="14">UMB0043</strain>
    </source>
</reference>
<evidence type="ECO:0000256" key="10">
    <source>
        <dbReference type="RuleBase" id="RU362132"/>
    </source>
</evidence>
<evidence type="ECO:0000313" key="15">
    <source>
        <dbReference type="Proteomes" id="UP000235104"/>
    </source>
</evidence>